<comment type="subcellular location">
    <subcellularLocation>
        <location evidence="1">Membrane</location>
        <topology evidence="1">Multi-pass membrane protein</topology>
    </subcellularLocation>
</comment>
<dbReference type="Pfam" id="PF04138">
    <property type="entry name" value="GtrA_DPMS_TM"/>
    <property type="match status" value="1"/>
</dbReference>
<name>A0ABS8ZT48_9PSEU</name>
<keyword evidence="4 6" id="KW-1133">Transmembrane helix</keyword>
<keyword evidence="3 6" id="KW-0812">Transmembrane</keyword>
<accession>A0ABS8ZT48</accession>
<feature type="transmembrane region" description="Helical" evidence="6">
    <location>
        <begin position="111"/>
        <end position="133"/>
    </location>
</feature>
<evidence type="ECO:0000259" key="7">
    <source>
        <dbReference type="Pfam" id="PF04138"/>
    </source>
</evidence>
<dbReference type="RefSeq" id="WP_233733189.1">
    <property type="nucleotide sequence ID" value="NZ_JAJVCN010000004.1"/>
</dbReference>
<dbReference type="InterPro" id="IPR007267">
    <property type="entry name" value="GtrA_DPMS_TM"/>
</dbReference>
<keyword evidence="5 6" id="KW-0472">Membrane</keyword>
<feature type="transmembrane region" description="Helical" evidence="6">
    <location>
        <begin position="47"/>
        <end position="65"/>
    </location>
</feature>
<dbReference type="PANTHER" id="PTHR38459:SF1">
    <property type="entry name" value="PROPHAGE BACTOPRENOL-LINKED GLUCOSE TRANSLOCASE HOMOLOG"/>
    <property type="match status" value="1"/>
</dbReference>
<sequence length="139" mass="14614">MTTFAPRAALAPTGEMQRQFVRFIVIGVANTGLSLAFYLLFRVVTTATVANLAATVLTTVIGTILNGRLTFGVRGLISVSQHAKSMAVTVLGFVITTVAVNMADGSAMGEMAALIVSSGVAGAVRFILMRYWVFTAPAR</sequence>
<dbReference type="EMBL" id="JAJVCN010000004">
    <property type="protein sequence ID" value="MCE7010905.1"/>
    <property type="molecule type" value="Genomic_DNA"/>
</dbReference>
<feature type="transmembrane region" description="Helical" evidence="6">
    <location>
        <begin position="86"/>
        <end position="105"/>
    </location>
</feature>
<dbReference type="PANTHER" id="PTHR38459">
    <property type="entry name" value="PROPHAGE BACTOPRENOL-LINKED GLUCOSE TRANSLOCASE HOMOLOG"/>
    <property type="match status" value="1"/>
</dbReference>
<evidence type="ECO:0000256" key="1">
    <source>
        <dbReference type="ARBA" id="ARBA00004141"/>
    </source>
</evidence>
<gene>
    <name evidence="8" type="ORF">LWC34_50095</name>
</gene>
<protein>
    <submittedName>
        <fullName evidence="8">GtrA family protein</fullName>
    </submittedName>
</protein>
<evidence type="ECO:0000313" key="8">
    <source>
        <dbReference type="EMBL" id="MCE7010905.1"/>
    </source>
</evidence>
<reference evidence="8 9" key="1">
    <citation type="submission" date="2021-12" db="EMBL/GenBank/DDBJ databases">
        <title>Genome sequence of Kibdelosporangium philippinense ATCC 49844.</title>
        <authorList>
            <person name="Fedorov E.A."/>
            <person name="Omeragic M."/>
            <person name="Shalygina K.F."/>
            <person name="Maclea K.S."/>
        </authorList>
    </citation>
    <scope>NUCLEOTIDE SEQUENCE [LARGE SCALE GENOMIC DNA]</scope>
    <source>
        <strain evidence="8 9">ATCC 49844</strain>
    </source>
</reference>
<evidence type="ECO:0000256" key="5">
    <source>
        <dbReference type="ARBA" id="ARBA00023136"/>
    </source>
</evidence>
<feature type="domain" description="GtrA/DPMS transmembrane" evidence="7">
    <location>
        <begin position="22"/>
        <end position="134"/>
    </location>
</feature>
<proteinExistence type="inferred from homology"/>
<dbReference type="Proteomes" id="UP001521150">
    <property type="component" value="Unassembled WGS sequence"/>
</dbReference>
<keyword evidence="9" id="KW-1185">Reference proteome</keyword>
<evidence type="ECO:0000313" key="9">
    <source>
        <dbReference type="Proteomes" id="UP001521150"/>
    </source>
</evidence>
<organism evidence="8 9">
    <name type="scientific">Kibdelosporangium philippinense</name>
    <dbReference type="NCBI Taxonomy" id="211113"/>
    <lineage>
        <taxon>Bacteria</taxon>
        <taxon>Bacillati</taxon>
        <taxon>Actinomycetota</taxon>
        <taxon>Actinomycetes</taxon>
        <taxon>Pseudonocardiales</taxon>
        <taxon>Pseudonocardiaceae</taxon>
        <taxon>Kibdelosporangium</taxon>
    </lineage>
</organism>
<comment type="caution">
    <text evidence="8">The sequence shown here is derived from an EMBL/GenBank/DDBJ whole genome shotgun (WGS) entry which is preliminary data.</text>
</comment>
<dbReference type="InterPro" id="IPR051401">
    <property type="entry name" value="GtrA_CellWall_Glycosyl"/>
</dbReference>
<evidence type="ECO:0000256" key="2">
    <source>
        <dbReference type="ARBA" id="ARBA00009399"/>
    </source>
</evidence>
<feature type="transmembrane region" description="Helical" evidence="6">
    <location>
        <begin position="20"/>
        <end position="41"/>
    </location>
</feature>
<evidence type="ECO:0000256" key="6">
    <source>
        <dbReference type="SAM" id="Phobius"/>
    </source>
</evidence>
<evidence type="ECO:0000256" key="3">
    <source>
        <dbReference type="ARBA" id="ARBA00022692"/>
    </source>
</evidence>
<evidence type="ECO:0000256" key="4">
    <source>
        <dbReference type="ARBA" id="ARBA00022989"/>
    </source>
</evidence>
<comment type="similarity">
    <text evidence="2">Belongs to the GtrA family.</text>
</comment>